<evidence type="ECO:0000313" key="3">
    <source>
        <dbReference type="Proteomes" id="UP001469553"/>
    </source>
</evidence>
<evidence type="ECO:0000313" key="2">
    <source>
        <dbReference type="EMBL" id="MEQ2304529.1"/>
    </source>
</evidence>
<protein>
    <submittedName>
        <fullName evidence="2">Uncharacterized protein</fullName>
    </submittedName>
</protein>
<reference evidence="2 3" key="1">
    <citation type="submission" date="2021-06" db="EMBL/GenBank/DDBJ databases">
        <authorList>
            <person name="Palmer J.M."/>
        </authorList>
    </citation>
    <scope>NUCLEOTIDE SEQUENCE [LARGE SCALE GENOMIC DNA]</scope>
    <source>
        <strain evidence="2 3">AS_MEX2019</strain>
        <tissue evidence="2">Muscle</tissue>
    </source>
</reference>
<dbReference type="EMBL" id="JAHRIP010059458">
    <property type="protein sequence ID" value="MEQ2304529.1"/>
    <property type="molecule type" value="Genomic_DNA"/>
</dbReference>
<name>A0ABV0ZE80_9TELE</name>
<comment type="caution">
    <text evidence="2">The sequence shown here is derived from an EMBL/GenBank/DDBJ whole genome shotgun (WGS) entry which is preliminary data.</text>
</comment>
<accession>A0ABV0ZE80</accession>
<proteinExistence type="predicted"/>
<feature type="compositionally biased region" description="Polar residues" evidence="1">
    <location>
        <begin position="1"/>
        <end position="16"/>
    </location>
</feature>
<dbReference type="Proteomes" id="UP001469553">
    <property type="component" value="Unassembled WGS sequence"/>
</dbReference>
<keyword evidence="3" id="KW-1185">Reference proteome</keyword>
<organism evidence="2 3">
    <name type="scientific">Ameca splendens</name>
    <dbReference type="NCBI Taxonomy" id="208324"/>
    <lineage>
        <taxon>Eukaryota</taxon>
        <taxon>Metazoa</taxon>
        <taxon>Chordata</taxon>
        <taxon>Craniata</taxon>
        <taxon>Vertebrata</taxon>
        <taxon>Euteleostomi</taxon>
        <taxon>Actinopterygii</taxon>
        <taxon>Neopterygii</taxon>
        <taxon>Teleostei</taxon>
        <taxon>Neoteleostei</taxon>
        <taxon>Acanthomorphata</taxon>
        <taxon>Ovalentaria</taxon>
        <taxon>Atherinomorphae</taxon>
        <taxon>Cyprinodontiformes</taxon>
        <taxon>Goodeidae</taxon>
        <taxon>Ameca</taxon>
    </lineage>
</organism>
<evidence type="ECO:0000256" key="1">
    <source>
        <dbReference type="SAM" id="MobiDB-lite"/>
    </source>
</evidence>
<gene>
    <name evidence="2" type="ORF">AMECASPLE_027996</name>
</gene>
<feature type="region of interest" description="Disordered" evidence="1">
    <location>
        <begin position="1"/>
        <end position="57"/>
    </location>
</feature>
<sequence length="151" mass="16814">MRFTSRPTQLRPQPSTRPGARALRGTIGVRPPQRAKDRAPCQPHASTLEAPQYAGSTQSCTAYPRHTELAGQPLHQSEAIPLITPRSKKIQTIMRELKRQPQHQSTPNTQLPTRAQTLTTKTIPSPGLQTQQQTVISLFHITAILLFVEKN</sequence>